<comment type="subcellular location">
    <subcellularLocation>
        <location evidence="1">Cell membrane</location>
        <topology evidence="1">Multi-pass membrane protein</topology>
    </subcellularLocation>
</comment>
<evidence type="ECO:0000256" key="5">
    <source>
        <dbReference type="ARBA" id="ARBA00022840"/>
    </source>
</evidence>
<dbReference type="GO" id="GO:0034040">
    <property type="term" value="F:ATPase-coupled lipid transmembrane transporter activity"/>
    <property type="evidence" value="ECO:0007669"/>
    <property type="project" value="TreeGrafter"/>
</dbReference>
<dbReference type="SUPFAM" id="SSF90123">
    <property type="entry name" value="ABC transporter transmembrane region"/>
    <property type="match status" value="1"/>
</dbReference>
<organism evidence="11 12">
    <name type="scientific">Pseudazoarcus pumilus</name>
    <dbReference type="NCBI Taxonomy" id="2067960"/>
    <lineage>
        <taxon>Bacteria</taxon>
        <taxon>Pseudomonadati</taxon>
        <taxon>Pseudomonadota</taxon>
        <taxon>Betaproteobacteria</taxon>
        <taxon>Rhodocyclales</taxon>
        <taxon>Zoogloeaceae</taxon>
        <taxon>Pseudazoarcus</taxon>
    </lineage>
</organism>
<evidence type="ECO:0000259" key="9">
    <source>
        <dbReference type="PROSITE" id="PS50893"/>
    </source>
</evidence>
<feature type="transmembrane region" description="Helical" evidence="8">
    <location>
        <begin position="273"/>
        <end position="294"/>
    </location>
</feature>
<evidence type="ECO:0000313" key="11">
    <source>
        <dbReference type="EMBL" id="AUN93906.1"/>
    </source>
</evidence>
<keyword evidence="7 8" id="KW-0472">Membrane</keyword>
<evidence type="ECO:0000256" key="6">
    <source>
        <dbReference type="ARBA" id="ARBA00022989"/>
    </source>
</evidence>
<dbReference type="Gene3D" id="3.40.50.300">
    <property type="entry name" value="P-loop containing nucleotide triphosphate hydrolases"/>
    <property type="match status" value="1"/>
</dbReference>
<evidence type="ECO:0000313" key="12">
    <source>
        <dbReference type="Proteomes" id="UP000242205"/>
    </source>
</evidence>
<sequence>MPPSHHRLSFAAALRQLWQILEPREQRKAYRILAMVIVMALMEAAGVVSIVPFLAAITDPQAIQSNRLLNLLYETFGFSSERDFIIALGIGSGLVIATSSAFKAITQHALNRFSHLQLHSISSRLLLNYLNQPYSFFLQRNTSDLSKNILSETDQIVTTLIQPVVHTIAQGIIVLAIALLLLAYDARIATAVTVSLALMYGVIYYVARKKLTEIGAERTRANTERFKAANEALGGIKEIKIGTAAPLYLRRFNSATRTFARHRATNDTIAQTPLYIVEGVGYCGLIAIAVIMLWRTGSVSEALPLIGLYGFAAYRMLPAVQVIYRGVSRMRFSAEALTRLHHDLDQPHQPHPESHQPPIVPMREIRLASISYTYPTAAKPVFENFSLTLQANTINVIAGPSGSGKSTLMDILLGLLEPQQGTITVDETPITHDNLPAWQASIGYVPQHTYLFDGSIAENIAMGLSNDQIDMQAVRDAAAKAEIDHFISNELSSGYQTSVGERGIRLSGGQMQRIGIARALYRKPTVLILDEPTSALDEETDSRIMATLAALQGRITVVLVSHRPRHRLGFPTIDLSHLPDPTGKNAC</sequence>
<dbReference type="SUPFAM" id="SSF52540">
    <property type="entry name" value="P-loop containing nucleoside triphosphate hydrolases"/>
    <property type="match status" value="1"/>
</dbReference>
<dbReference type="InterPro" id="IPR011527">
    <property type="entry name" value="ABC1_TM_dom"/>
</dbReference>
<dbReference type="CDD" id="cd03228">
    <property type="entry name" value="ABCC_MRP_Like"/>
    <property type="match status" value="1"/>
</dbReference>
<dbReference type="PANTHER" id="PTHR24221">
    <property type="entry name" value="ATP-BINDING CASSETTE SUB-FAMILY B"/>
    <property type="match status" value="1"/>
</dbReference>
<dbReference type="AlphaFoldDB" id="A0A2I6S3S5"/>
<evidence type="ECO:0000256" key="3">
    <source>
        <dbReference type="ARBA" id="ARBA00022692"/>
    </source>
</evidence>
<dbReference type="InterPro" id="IPR027417">
    <property type="entry name" value="P-loop_NTPase"/>
</dbReference>
<accession>A0A2I6S3S5</accession>
<keyword evidence="12" id="KW-1185">Reference proteome</keyword>
<evidence type="ECO:0000256" key="1">
    <source>
        <dbReference type="ARBA" id="ARBA00004651"/>
    </source>
</evidence>
<dbReference type="InterPro" id="IPR017871">
    <property type="entry name" value="ABC_transporter-like_CS"/>
</dbReference>
<evidence type="ECO:0000256" key="2">
    <source>
        <dbReference type="ARBA" id="ARBA00022475"/>
    </source>
</evidence>
<dbReference type="InterPro" id="IPR039421">
    <property type="entry name" value="Type_1_exporter"/>
</dbReference>
<evidence type="ECO:0000256" key="8">
    <source>
        <dbReference type="SAM" id="Phobius"/>
    </source>
</evidence>
<dbReference type="GO" id="GO:0016887">
    <property type="term" value="F:ATP hydrolysis activity"/>
    <property type="evidence" value="ECO:0007669"/>
    <property type="project" value="InterPro"/>
</dbReference>
<feature type="transmembrane region" description="Helical" evidence="8">
    <location>
        <begin position="32"/>
        <end position="57"/>
    </location>
</feature>
<dbReference type="InterPro" id="IPR036640">
    <property type="entry name" value="ABC1_TM_sf"/>
</dbReference>
<dbReference type="SMART" id="SM00382">
    <property type="entry name" value="AAA"/>
    <property type="match status" value="1"/>
</dbReference>
<gene>
    <name evidence="11" type="ORF">C0099_02465</name>
</gene>
<dbReference type="Gene3D" id="1.20.1560.10">
    <property type="entry name" value="ABC transporter type 1, transmembrane domain"/>
    <property type="match status" value="1"/>
</dbReference>
<dbReference type="PANTHER" id="PTHR24221:SF654">
    <property type="entry name" value="ATP-BINDING CASSETTE SUB-FAMILY B MEMBER 6"/>
    <property type="match status" value="1"/>
</dbReference>
<dbReference type="PROSITE" id="PS50893">
    <property type="entry name" value="ABC_TRANSPORTER_2"/>
    <property type="match status" value="1"/>
</dbReference>
<evidence type="ECO:0000259" key="10">
    <source>
        <dbReference type="PROSITE" id="PS50929"/>
    </source>
</evidence>
<dbReference type="KEGG" id="atw:C0099_02465"/>
<keyword evidence="5 11" id="KW-0067">ATP-binding</keyword>
<dbReference type="InterPro" id="IPR003439">
    <property type="entry name" value="ABC_transporter-like_ATP-bd"/>
</dbReference>
<dbReference type="Pfam" id="PF00664">
    <property type="entry name" value="ABC_membrane"/>
    <property type="match status" value="1"/>
</dbReference>
<dbReference type="GO" id="GO:0005524">
    <property type="term" value="F:ATP binding"/>
    <property type="evidence" value="ECO:0007669"/>
    <property type="project" value="UniProtKB-KW"/>
</dbReference>
<dbReference type="Pfam" id="PF00005">
    <property type="entry name" value="ABC_tran"/>
    <property type="match status" value="1"/>
</dbReference>
<dbReference type="OrthoDB" id="8554730at2"/>
<feature type="transmembrane region" description="Helical" evidence="8">
    <location>
        <begin position="188"/>
        <end position="207"/>
    </location>
</feature>
<feature type="transmembrane region" description="Helical" evidence="8">
    <location>
        <begin position="306"/>
        <end position="324"/>
    </location>
</feature>
<feature type="transmembrane region" description="Helical" evidence="8">
    <location>
        <begin position="164"/>
        <end position="182"/>
    </location>
</feature>
<reference evidence="11 12" key="1">
    <citation type="submission" date="2018-01" db="EMBL/GenBank/DDBJ databases">
        <authorList>
            <person name="Fu G.-Y."/>
        </authorList>
    </citation>
    <scope>NUCLEOTIDE SEQUENCE [LARGE SCALE GENOMIC DNA]</scope>
    <source>
        <strain evidence="11 12">SY39</strain>
    </source>
</reference>
<dbReference type="PROSITE" id="PS00211">
    <property type="entry name" value="ABC_TRANSPORTER_1"/>
    <property type="match status" value="1"/>
</dbReference>
<dbReference type="GO" id="GO:0005886">
    <property type="term" value="C:plasma membrane"/>
    <property type="evidence" value="ECO:0007669"/>
    <property type="project" value="UniProtKB-SubCell"/>
</dbReference>
<dbReference type="GO" id="GO:0140359">
    <property type="term" value="F:ABC-type transporter activity"/>
    <property type="evidence" value="ECO:0007669"/>
    <property type="project" value="InterPro"/>
</dbReference>
<keyword evidence="3 8" id="KW-0812">Transmembrane</keyword>
<dbReference type="Proteomes" id="UP000242205">
    <property type="component" value="Chromosome"/>
</dbReference>
<proteinExistence type="predicted"/>
<protein>
    <submittedName>
        <fullName evidence="11">ABC transporter ATP-binding protein</fullName>
    </submittedName>
</protein>
<keyword evidence="2" id="KW-1003">Cell membrane</keyword>
<name>A0A2I6S3S5_9RHOO</name>
<feature type="domain" description="ABC transporter" evidence="9">
    <location>
        <begin position="365"/>
        <end position="587"/>
    </location>
</feature>
<feature type="transmembrane region" description="Helical" evidence="8">
    <location>
        <begin position="84"/>
        <end position="105"/>
    </location>
</feature>
<evidence type="ECO:0000256" key="7">
    <source>
        <dbReference type="ARBA" id="ARBA00023136"/>
    </source>
</evidence>
<dbReference type="InterPro" id="IPR003593">
    <property type="entry name" value="AAA+_ATPase"/>
</dbReference>
<keyword evidence="6 8" id="KW-1133">Transmembrane helix</keyword>
<dbReference type="PROSITE" id="PS50929">
    <property type="entry name" value="ABC_TM1F"/>
    <property type="match status" value="1"/>
</dbReference>
<feature type="domain" description="ABC transmembrane type-1" evidence="10">
    <location>
        <begin position="32"/>
        <end position="300"/>
    </location>
</feature>
<evidence type="ECO:0000256" key="4">
    <source>
        <dbReference type="ARBA" id="ARBA00022741"/>
    </source>
</evidence>
<keyword evidence="4" id="KW-0547">Nucleotide-binding</keyword>
<dbReference type="EMBL" id="CP025682">
    <property type="protein sequence ID" value="AUN93906.1"/>
    <property type="molecule type" value="Genomic_DNA"/>
</dbReference>